<dbReference type="AlphaFoldDB" id="A0A3E1NFA0"/>
<keyword evidence="2" id="KW-1185">Reference proteome</keyword>
<dbReference type="EMBL" id="QTJU01000008">
    <property type="protein sequence ID" value="RFM26656.1"/>
    <property type="molecule type" value="Genomic_DNA"/>
</dbReference>
<evidence type="ECO:0000313" key="1">
    <source>
        <dbReference type="EMBL" id="RFM26656.1"/>
    </source>
</evidence>
<dbReference type="Proteomes" id="UP000261284">
    <property type="component" value="Unassembled WGS sequence"/>
</dbReference>
<proteinExistence type="predicted"/>
<organism evidence="1 2">
    <name type="scientific">Deminuibacter soli</name>
    <dbReference type="NCBI Taxonomy" id="2291815"/>
    <lineage>
        <taxon>Bacteria</taxon>
        <taxon>Pseudomonadati</taxon>
        <taxon>Bacteroidota</taxon>
        <taxon>Chitinophagia</taxon>
        <taxon>Chitinophagales</taxon>
        <taxon>Chitinophagaceae</taxon>
        <taxon>Deminuibacter</taxon>
    </lineage>
</organism>
<dbReference type="Gene3D" id="2.40.160.130">
    <property type="entry name" value="Capsule assembly protein Wzi"/>
    <property type="match status" value="1"/>
</dbReference>
<protein>
    <recommendedName>
        <fullName evidence="3">Capsule assembly Wzi family protein</fullName>
    </recommendedName>
</protein>
<dbReference type="InterPro" id="IPR026950">
    <property type="entry name" value="Caps_assemb_Wzi"/>
</dbReference>
<evidence type="ECO:0008006" key="3">
    <source>
        <dbReference type="Google" id="ProtNLM"/>
    </source>
</evidence>
<gene>
    <name evidence="1" type="ORF">DXN05_18985</name>
</gene>
<comment type="caution">
    <text evidence="1">The sequence shown here is derived from an EMBL/GenBank/DDBJ whole genome shotgun (WGS) entry which is preliminary data.</text>
</comment>
<dbReference type="Pfam" id="PF14052">
    <property type="entry name" value="Caps_assemb_Wzi"/>
    <property type="match status" value="1"/>
</dbReference>
<evidence type="ECO:0000313" key="2">
    <source>
        <dbReference type="Proteomes" id="UP000261284"/>
    </source>
</evidence>
<accession>A0A3E1NFA0</accession>
<dbReference type="InterPro" id="IPR038636">
    <property type="entry name" value="Wzi_sf"/>
</dbReference>
<name>A0A3E1NFA0_9BACT</name>
<sequence>MLKRVFALFGLNCVAVMSLRAQSIPIGAQGTDDGIRSLQIMGQYDITNSLSARPFYFSRKFTTDSLYRLIDSSYTRTNSFKSHISLGKSVYAEILPVSWQQQYNSHHPYGWSDGAMIPGKGYQTMVSAGVFIKAGPLSVQLRPEFVYAANPRFAYNSEYGGVPLANYKHLFPGQSSIRLTVGPVSAGISTENMWWGPGVYNSLVMTNNAPGMPHLVLNSSKPLKTGIGSFEWELVAGKLVDDSKNILYQNYYMKPTVVFGFPADTVNHDWRYFNGIVLTYSPKWTPGLFLGITRAFQTFHNDLQLNQRGFFNKYLPVISPFQKDMNENEDSLRRDQVTSLFLRWVFPRAQFEVYGEYGFNDHAYDTRDFFLSPTHAAAYVLGLKKIFPLHNNQRLETGFELTQLQQSPDYLVREAYNWYWHGQIYQGYTNYNQILGSGIGAGNNLQTFTATWVKGFKRLGIMLERMENDPIYHNVKWTDMSVGFNGQIAYRHWLFSGLLQFVSSHNYAWEKGSAFNFHGIVTAGYRL</sequence>
<reference evidence="1 2" key="1">
    <citation type="submission" date="2018-08" db="EMBL/GenBank/DDBJ databases">
        <title>Chitinophagaceae sp. K23C18032701, a novel bacterium isolated from forest soil.</title>
        <authorList>
            <person name="Wang C."/>
        </authorList>
    </citation>
    <scope>NUCLEOTIDE SEQUENCE [LARGE SCALE GENOMIC DNA]</scope>
    <source>
        <strain evidence="1 2">K23C18032701</strain>
    </source>
</reference>